<proteinExistence type="inferred from homology"/>
<dbReference type="Proteomes" id="UP001138500">
    <property type="component" value="Unassembled WGS sequence"/>
</dbReference>
<dbReference type="Pfam" id="PF01177">
    <property type="entry name" value="Asp_Glu_race"/>
    <property type="match status" value="1"/>
</dbReference>
<dbReference type="PANTHER" id="PTHR28047">
    <property type="entry name" value="PROTEIN DCG1"/>
    <property type="match status" value="1"/>
</dbReference>
<accession>A0A9W7SQQ0</accession>
<dbReference type="Gene3D" id="3.40.50.12500">
    <property type="match status" value="1"/>
</dbReference>
<comment type="similarity">
    <text evidence="1">Belongs to the HyuE racemase family.</text>
</comment>
<dbReference type="PANTHER" id="PTHR28047:SF6">
    <property type="entry name" value="CN HYDROLASE DOMAIN-CONTAINING PROTEIN"/>
    <property type="match status" value="1"/>
</dbReference>
<dbReference type="EMBL" id="RIBY02001978">
    <property type="protein sequence ID" value="KAH9826588.1"/>
    <property type="molecule type" value="Genomic_DNA"/>
</dbReference>
<evidence type="ECO:0000313" key="3">
    <source>
        <dbReference type="Proteomes" id="UP001138500"/>
    </source>
</evidence>
<organism evidence="2 3">
    <name type="scientific">Teratosphaeria destructans</name>
    <dbReference type="NCBI Taxonomy" id="418781"/>
    <lineage>
        <taxon>Eukaryota</taxon>
        <taxon>Fungi</taxon>
        <taxon>Dikarya</taxon>
        <taxon>Ascomycota</taxon>
        <taxon>Pezizomycotina</taxon>
        <taxon>Dothideomycetes</taxon>
        <taxon>Dothideomycetidae</taxon>
        <taxon>Mycosphaerellales</taxon>
        <taxon>Teratosphaeriaceae</taxon>
        <taxon>Teratosphaeria</taxon>
    </lineage>
</organism>
<evidence type="ECO:0000313" key="2">
    <source>
        <dbReference type="EMBL" id="KAH9826588.1"/>
    </source>
</evidence>
<dbReference type="InterPro" id="IPR052186">
    <property type="entry name" value="Hydantoin_racemase-like"/>
</dbReference>
<gene>
    <name evidence="2" type="ORF">Tdes44962_MAKER00552</name>
</gene>
<dbReference type="GO" id="GO:0047661">
    <property type="term" value="F:amino-acid racemase activity"/>
    <property type="evidence" value="ECO:0007669"/>
    <property type="project" value="InterPro"/>
</dbReference>
<sequence length="254" mass="27168">MPGRTRSIRVLLVNPNATPSMTENCVSMVLPTLPADVQLVPFTAPEPAPTAIEGAVDNILSSAASFRAILTLQQAENYDAILVACYSDHGLIKMLREEFDVPVIGIMEASLFAARTLGARFGIIATGPRSKVRLADEMRTYGMEKWCAGIESCDLGVLGLHSNSEDLVHAKLQNAARSLVVKGAEVITLGCAGMADMKAAVENAVREDGVQVVDGVLAGVHHLVGMVRMSCRTATRGLYAASSEGRKNRQQEYI</sequence>
<name>A0A9W7SQQ0_9PEZI</name>
<dbReference type="OrthoDB" id="412018at2759"/>
<dbReference type="InterPro" id="IPR015942">
    <property type="entry name" value="Asp/Glu/hydantoin_racemase"/>
</dbReference>
<dbReference type="InterPro" id="IPR053714">
    <property type="entry name" value="Iso_Racemase_Enz_sf"/>
</dbReference>
<keyword evidence="3" id="KW-1185">Reference proteome</keyword>
<reference evidence="2 3" key="2">
    <citation type="journal article" date="2021" name="Curr. Genet.">
        <title>Genetic response to nitrogen starvation in the aggressive Eucalyptus foliar pathogen Teratosphaeria destructans.</title>
        <authorList>
            <person name="Havenga M."/>
            <person name="Wingfield B.D."/>
            <person name="Wingfield M.J."/>
            <person name="Dreyer L.L."/>
            <person name="Roets F."/>
            <person name="Aylward J."/>
        </authorList>
    </citation>
    <scope>NUCLEOTIDE SEQUENCE [LARGE SCALE GENOMIC DNA]</scope>
    <source>
        <strain evidence="2">CMW44962</strain>
    </source>
</reference>
<evidence type="ECO:0000256" key="1">
    <source>
        <dbReference type="ARBA" id="ARBA00038414"/>
    </source>
</evidence>
<protein>
    <submittedName>
        <fullName evidence="2">Hydantoin racemase</fullName>
    </submittedName>
</protein>
<dbReference type="AlphaFoldDB" id="A0A9W7SQQ0"/>
<reference evidence="2 3" key="1">
    <citation type="journal article" date="2018" name="IMA Fungus">
        <title>IMA Genome-F 10: Nine draft genome sequences of Claviceps purpurea s.lat., including C. arundinis, C. humidiphila, and C. cf. spartinae, pseudomolecules for the pitch canker pathogen Fusarium circinatum, draft genome of Davidsoniella eucalypti, Grosmannia galeiformis, Quambalaria eucalypti, and Teratosphaeria destructans.</title>
        <authorList>
            <person name="Wingfield B.D."/>
            <person name="Liu M."/>
            <person name="Nguyen H.D."/>
            <person name="Lane F.A."/>
            <person name="Morgan S.W."/>
            <person name="De Vos L."/>
            <person name="Wilken P.M."/>
            <person name="Duong T.A."/>
            <person name="Aylward J."/>
            <person name="Coetzee M.P."/>
            <person name="Dadej K."/>
            <person name="De Beer Z.W."/>
            <person name="Findlay W."/>
            <person name="Havenga M."/>
            <person name="Kolarik M."/>
            <person name="Menzies J.G."/>
            <person name="Naidoo K."/>
            <person name="Pochopski O."/>
            <person name="Shoukouhi P."/>
            <person name="Santana Q.C."/>
            <person name="Seifert K.A."/>
            <person name="Soal N."/>
            <person name="Steenkamp E.T."/>
            <person name="Tatham C.T."/>
            <person name="van der Nest M.A."/>
            <person name="Wingfield M.J."/>
        </authorList>
    </citation>
    <scope>NUCLEOTIDE SEQUENCE [LARGE SCALE GENOMIC DNA]</scope>
    <source>
        <strain evidence="2">CMW44962</strain>
    </source>
</reference>
<comment type="caution">
    <text evidence="2">The sequence shown here is derived from an EMBL/GenBank/DDBJ whole genome shotgun (WGS) entry which is preliminary data.</text>
</comment>